<dbReference type="PANTHER" id="PTHR21679:SF6">
    <property type="entry name" value="DOMAIN OF UNKNOWN FUNCTION DB DOMAIN-CONTAINING PROTEIN"/>
    <property type="match status" value="1"/>
</dbReference>
<dbReference type="PANTHER" id="PTHR21679">
    <property type="entry name" value="DOMAIN OF UNKNOWN FUNCTION DB DOMAIN-CONTAINING PROTEIN-RELATED"/>
    <property type="match status" value="1"/>
</dbReference>
<evidence type="ECO:0000259" key="3">
    <source>
        <dbReference type="Pfam" id="PF01682"/>
    </source>
</evidence>
<accession>A0A6V7VMN4</accession>
<feature type="signal peptide" evidence="2">
    <location>
        <begin position="1"/>
        <end position="21"/>
    </location>
</feature>
<evidence type="ECO:0000313" key="4">
    <source>
        <dbReference type="EMBL" id="CAD2175658.1"/>
    </source>
</evidence>
<reference evidence="4 5" key="1">
    <citation type="submission" date="2020-08" db="EMBL/GenBank/DDBJ databases">
        <authorList>
            <person name="Koutsovoulos G."/>
            <person name="Danchin GJ E."/>
        </authorList>
    </citation>
    <scope>NUCLEOTIDE SEQUENCE [LARGE SCALE GENOMIC DNA]</scope>
</reference>
<dbReference type="Proteomes" id="UP000580250">
    <property type="component" value="Unassembled WGS sequence"/>
</dbReference>
<feature type="chain" id="PRO_5027593651" description="Domain of unknown function DB domain-containing protein" evidence="2">
    <location>
        <begin position="22"/>
        <end position="489"/>
    </location>
</feature>
<sequence>MQPKLIIYLIILMSIVRSSLSDLPSCSRAKCVHCKVYFILQMCPIACSNCPTTTEEPIRQQNKHFLTALKPVIDNEVNNKAFSQPTITVPYAQQIPTNLNRNKQRTNNLQRPSNLFPQQKQFQGNRDQQQGTILRKNPQFQNLQYNQEQPQYTFVQPFQQQQQTQNYIGGGGFYGGPIPQQQQYPIPPPSPPTHFQPLEIQKEQQQQFSNPFQQQSYQSIQQFSPSIPPQQNVKQTFEQNFQGGQLHSIQSPNNQLIQIPQVIQNSAPQQTQLPSIFSHQIYNPMMSIDERPANIIHTVPNVAVPQQNFQKFYNIPQLQPIDGKVGNGWADEKSLSTINNKIREPGADIIGNSILSGGESEEKCPKQNWEPCVSKELANKRFQNCCSQLGEGCSQLCSYDQNLTNIQLAVLTGRCPINKVADMMICASGYEDATPCCQEFNVFEAGFEHCRPYCNPTGGLPNDGMLVEKYKCLQKLQQIQKCFYLSQRP</sequence>
<comment type="caution">
    <text evidence="4">The sequence shown here is derived from an EMBL/GenBank/DDBJ whole genome shotgun (WGS) entry which is preliminary data.</text>
</comment>
<proteinExistence type="predicted"/>
<feature type="region of interest" description="Disordered" evidence="1">
    <location>
        <begin position="104"/>
        <end position="129"/>
    </location>
</feature>
<protein>
    <recommendedName>
        <fullName evidence="3">Domain of unknown function DB domain-containing protein</fullName>
    </recommendedName>
</protein>
<dbReference type="EMBL" id="CAJEWN010000258">
    <property type="protein sequence ID" value="CAD2175658.1"/>
    <property type="molecule type" value="Genomic_DNA"/>
</dbReference>
<organism evidence="4 5">
    <name type="scientific">Meloidogyne enterolobii</name>
    <name type="common">Root-knot nematode worm</name>
    <name type="synonym">Meloidogyne mayaguensis</name>
    <dbReference type="NCBI Taxonomy" id="390850"/>
    <lineage>
        <taxon>Eukaryota</taxon>
        <taxon>Metazoa</taxon>
        <taxon>Ecdysozoa</taxon>
        <taxon>Nematoda</taxon>
        <taxon>Chromadorea</taxon>
        <taxon>Rhabditida</taxon>
        <taxon>Tylenchina</taxon>
        <taxon>Tylenchomorpha</taxon>
        <taxon>Tylenchoidea</taxon>
        <taxon>Meloidogynidae</taxon>
        <taxon>Meloidogyninae</taxon>
        <taxon>Meloidogyne</taxon>
    </lineage>
</organism>
<feature type="region of interest" description="Disordered" evidence="1">
    <location>
        <begin position="172"/>
        <end position="193"/>
    </location>
</feature>
<evidence type="ECO:0000256" key="1">
    <source>
        <dbReference type="SAM" id="MobiDB-lite"/>
    </source>
</evidence>
<evidence type="ECO:0000313" key="5">
    <source>
        <dbReference type="Proteomes" id="UP000580250"/>
    </source>
</evidence>
<dbReference type="OrthoDB" id="5912719at2759"/>
<name>A0A6V7VMN4_MELEN</name>
<feature type="domain" description="Domain of unknown function DB" evidence="3">
    <location>
        <begin position="385"/>
        <end position="483"/>
    </location>
</feature>
<evidence type="ECO:0000256" key="2">
    <source>
        <dbReference type="SAM" id="SignalP"/>
    </source>
</evidence>
<dbReference type="AlphaFoldDB" id="A0A6V7VMN4"/>
<gene>
    <name evidence="4" type="ORF">MENT_LOCUS27398</name>
</gene>
<dbReference type="InterPro" id="IPR002602">
    <property type="entry name" value="DB"/>
</dbReference>
<dbReference type="Pfam" id="PF01682">
    <property type="entry name" value="DB"/>
    <property type="match status" value="1"/>
</dbReference>
<keyword evidence="2" id="KW-0732">Signal</keyword>